<dbReference type="GO" id="GO:0050684">
    <property type="term" value="P:regulation of mRNA processing"/>
    <property type="evidence" value="ECO:0007669"/>
    <property type="project" value="TreeGrafter"/>
</dbReference>
<dbReference type="AlphaFoldDB" id="A0A2V5HWU7"/>
<dbReference type="Pfam" id="PF00069">
    <property type="entry name" value="Pkinase"/>
    <property type="match status" value="1"/>
</dbReference>
<keyword evidence="5" id="KW-0418">Kinase</keyword>
<dbReference type="GO" id="GO:0004674">
    <property type="term" value="F:protein serine/threonine kinase activity"/>
    <property type="evidence" value="ECO:0007669"/>
    <property type="project" value="UniProtKB-KW"/>
</dbReference>
<feature type="domain" description="Protein kinase" evidence="9">
    <location>
        <begin position="53"/>
        <end position="387"/>
    </location>
</feature>
<keyword evidence="4" id="KW-0547">Nucleotide-binding</keyword>
<dbReference type="InterPro" id="IPR051334">
    <property type="entry name" value="SRPK"/>
</dbReference>
<evidence type="ECO:0000256" key="4">
    <source>
        <dbReference type="ARBA" id="ARBA00022741"/>
    </source>
</evidence>
<dbReference type="InterPro" id="IPR000719">
    <property type="entry name" value="Prot_kinase_dom"/>
</dbReference>
<evidence type="ECO:0000256" key="1">
    <source>
        <dbReference type="ARBA" id="ARBA00012513"/>
    </source>
</evidence>
<comment type="catalytic activity">
    <reaction evidence="8">
        <text>L-seryl-[protein] + ATP = O-phospho-L-seryl-[protein] + ADP + H(+)</text>
        <dbReference type="Rhea" id="RHEA:17989"/>
        <dbReference type="Rhea" id="RHEA-COMP:9863"/>
        <dbReference type="Rhea" id="RHEA-COMP:11604"/>
        <dbReference type="ChEBI" id="CHEBI:15378"/>
        <dbReference type="ChEBI" id="CHEBI:29999"/>
        <dbReference type="ChEBI" id="CHEBI:30616"/>
        <dbReference type="ChEBI" id="CHEBI:83421"/>
        <dbReference type="ChEBI" id="CHEBI:456216"/>
        <dbReference type="EC" id="2.7.11.1"/>
    </reaction>
</comment>
<keyword evidence="6" id="KW-0067">ATP-binding</keyword>
<gene>
    <name evidence="10" type="ORF">BP00DRAFT_377848</name>
</gene>
<organism evidence="10 11">
    <name type="scientific">Aspergillus indologenus CBS 114.80</name>
    <dbReference type="NCBI Taxonomy" id="1450541"/>
    <lineage>
        <taxon>Eukaryota</taxon>
        <taxon>Fungi</taxon>
        <taxon>Dikarya</taxon>
        <taxon>Ascomycota</taxon>
        <taxon>Pezizomycotina</taxon>
        <taxon>Eurotiomycetes</taxon>
        <taxon>Eurotiomycetidae</taxon>
        <taxon>Eurotiales</taxon>
        <taxon>Aspergillaceae</taxon>
        <taxon>Aspergillus</taxon>
        <taxon>Aspergillus subgen. Circumdati</taxon>
    </lineage>
</organism>
<dbReference type="PANTHER" id="PTHR47634">
    <property type="entry name" value="PROTEIN KINASE DOMAIN-CONTAINING PROTEIN-RELATED"/>
    <property type="match status" value="1"/>
</dbReference>
<keyword evidence="3" id="KW-0808">Transferase</keyword>
<accession>A0A2V5HWU7</accession>
<dbReference type="Proteomes" id="UP000248817">
    <property type="component" value="Unassembled WGS sequence"/>
</dbReference>
<comment type="catalytic activity">
    <reaction evidence="7">
        <text>L-threonyl-[protein] + ATP = O-phospho-L-threonyl-[protein] + ADP + H(+)</text>
        <dbReference type="Rhea" id="RHEA:46608"/>
        <dbReference type="Rhea" id="RHEA-COMP:11060"/>
        <dbReference type="Rhea" id="RHEA-COMP:11605"/>
        <dbReference type="ChEBI" id="CHEBI:15378"/>
        <dbReference type="ChEBI" id="CHEBI:30013"/>
        <dbReference type="ChEBI" id="CHEBI:30616"/>
        <dbReference type="ChEBI" id="CHEBI:61977"/>
        <dbReference type="ChEBI" id="CHEBI:456216"/>
        <dbReference type="EC" id="2.7.11.1"/>
    </reaction>
</comment>
<evidence type="ECO:0000313" key="11">
    <source>
        <dbReference type="Proteomes" id="UP000248817"/>
    </source>
</evidence>
<proteinExistence type="predicted"/>
<dbReference type="EMBL" id="KZ825551">
    <property type="protein sequence ID" value="PYI28311.1"/>
    <property type="molecule type" value="Genomic_DNA"/>
</dbReference>
<evidence type="ECO:0000256" key="8">
    <source>
        <dbReference type="ARBA" id="ARBA00048679"/>
    </source>
</evidence>
<keyword evidence="2" id="KW-0723">Serine/threonine-protein kinase</keyword>
<dbReference type="PANTHER" id="PTHR47634:SF9">
    <property type="entry name" value="PROTEIN KINASE DOMAIN-CONTAINING PROTEIN-RELATED"/>
    <property type="match status" value="1"/>
</dbReference>
<evidence type="ECO:0000313" key="10">
    <source>
        <dbReference type="EMBL" id="PYI28311.1"/>
    </source>
</evidence>
<name>A0A2V5HWU7_9EURO</name>
<reference evidence="10 11" key="1">
    <citation type="submission" date="2018-02" db="EMBL/GenBank/DDBJ databases">
        <title>The genomes of Aspergillus section Nigri reveals drivers in fungal speciation.</title>
        <authorList>
            <consortium name="DOE Joint Genome Institute"/>
            <person name="Vesth T.C."/>
            <person name="Nybo J."/>
            <person name="Theobald S."/>
            <person name="Brandl J."/>
            <person name="Frisvad J.C."/>
            <person name="Nielsen K.F."/>
            <person name="Lyhne E.K."/>
            <person name="Kogle M.E."/>
            <person name="Kuo A."/>
            <person name="Riley R."/>
            <person name="Clum A."/>
            <person name="Nolan M."/>
            <person name="Lipzen A."/>
            <person name="Salamov A."/>
            <person name="Henrissat B."/>
            <person name="Wiebenga A."/>
            <person name="De vries R.P."/>
            <person name="Grigoriev I.V."/>
            <person name="Mortensen U.H."/>
            <person name="Andersen M.R."/>
            <person name="Baker S.E."/>
        </authorList>
    </citation>
    <scope>NUCLEOTIDE SEQUENCE [LARGE SCALE GENOMIC DNA]</scope>
    <source>
        <strain evidence="10 11">CBS 114.80</strain>
    </source>
</reference>
<evidence type="ECO:0000256" key="2">
    <source>
        <dbReference type="ARBA" id="ARBA00022527"/>
    </source>
</evidence>
<dbReference type="InterPro" id="IPR011009">
    <property type="entry name" value="Kinase-like_dom_sf"/>
</dbReference>
<dbReference type="Gene3D" id="3.30.200.20">
    <property type="entry name" value="Phosphorylase Kinase, domain 1"/>
    <property type="match status" value="1"/>
</dbReference>
<evidence type="ECO:0000256" key="3">
    <source>
        <dbReference type="ARBA" id="ARBA00022679"/>
    </source>
</evidence>
<evidence type="ECO:0000256" key="6">
    <source>
        <dbReference type="ARBA" id="ARBA00022840"/>
    </source>
</evidence>
<evidence type="ECO:0000256" key="7">
    <source>
        <dbReference type="ARBA" id="ARBA00047899"/>
    </source>
</evidence>
<sequence>MSTMRWTSEPRTFPTSGYELIDAATKIEEETLPSYTPESYYPVEQGEIMNDRYQVISKIGYGSSSTVWLARDLVYILGRETEHEIGVYNHIQSIETDHPGQKNIRKLLDHFFLQGPNGRHACLVHELLGMSMLELDTIGRNLGVIDPVPRLDRAKPLIRRVLYALDFLHQGAQLIHTDLQMRNLLLPAASPARMSTYEENVIKYPLSRKILKDRTIYPTRLFPTGRGLPVLCDFGEARFGDQHNCGMIMPDFHRAPEVILGFPGWDYKVDSWGVGMLAWEFISTRLLITNHRRDGLWDDGAHVAELVALLGHPSREFIRRGTHGHIFWDDNGNWTGLVTIPDRSLEQAAADIEGEDPEDFLRWLRRALQWDPKDRPTILDLFMDPWLMKGMRVRRDDPALKDYPDIVGVVKIID</sequence>
<dbReference type="EC" id="2.7.11.1" evidence="1"/>
<dbReference type="SUPFAM" id="SSF56112">
    <property type="entry name" value="Protein kinase-like (PK-like)"/>
    <property type="match status" value="1"/>
</dbReference>
<evidence type="ECO:0000259" key="9">
    <source>
        <dbReference type="PROSITE" id="PS50011"/>
    </source>
</evidence>
<dbReference type="PROSITE" id="PS50011">
    <property type="entry name" value="PROTEIN_KINASE_DOM"/>
    <property type="match status" value="1"/>
</dbReference>
<keyword evidence="11" id="KW-1185">Reference proteome</keyword>
<dbReference type="GO" id="GO:0005524">
    <property type="term" value="F:ATP binding"/>
    <property type="evidence" value="ECO:0007669"/>
    <property type="project" value="UniProtKB-KW"/>
</dbReference>
<dbReference type="SMART" id="SM00220">
    <property type="entry name" value="S_TKc"/>
    <property type="match status" value="1"/>
</dbReference>
<protein>
    <recommendedName>
        <fullName evidence="1">non-specific serine/threonine protein kinase</fullName>
        <ecNumber evidence="1">2.7.11.1</ecNumber>
    </recommendedName>
</protein>
<evidence type="ECO:0000256" key="5">
    <source>
        <dbReference type="ARBA" id="ARBA00022777"/>
    </source>
</evidence>
<dbReference type="GO" id="GO:0000245">
    <property type="term" value="P:spliceosomal complex assembly"/>
    <property type="evidence" value="ECO:0007669"/>
    <property type="project" value="TreeGrafter"/>
</dbReference>
<dbReference type="Gene3D" id="1.10.510.10">
    <property type="entry name" value="Transferase(Phosphotransferase) domain 1"/>
    <property type="match status" value="1"/>
</dbReference>